<dbReference type="Proteomes" id="UP000791080">
    <property type="component" value="Unassembled WGS sequence"/>
</dbReference>
<keyword evidence="2" id="KW-1185">Reference proteome</keyword>
<evidence type="ECO:0000313" key="2">
    <source>
        <dbReference type="Proteomes" id="UP000791080"/>
    </source>
</evidence>
<proteinExistence type="predicted"/>
<sequence>MAETRTFTFYRRVTGSDIRSGPCTNQVELSEDRRGLFLRLASTARFSILLNRSGVTGLIDAVADTAGPAPSDVTGTHDLHGVMRMRVTRPADGRAVTLTLAPGDDEISVVFTSHQREELLGHLRGGLDLLRGP</sequence>
<reference evidence="1 2" key="2">
    <citation type="submission" date="2022-06" db="EMBL/GenBank/DDBJ databases">
        <title>Genomic Encyclopedia of Type Strains, Phase I: the one thousand microbial genomes (KMG-I) project.</title>
        <authorList>
            <person name="Kyrpides N."/>
        </authorList>
    </citation>
    <scope>NUCLEOTIDE SEQUENCE [LARGE SCALE GENOMIC DNA]</scope>
    <source>
        <strain evidence="1 2">DSM 43889</strain>
    </source>
</reference>
<comment type="caution">
    <text evidence="1">The sequence shown here is derived from an EMBL/GenBank/DDBJ whole genome shotgun (WGS) entry which is preliminary data.</text>
</comment>
<dbReference type="EMBL" id="AUBJ02000001">
    <property type="protein sequence ID" value="MCP2332010.1"/>
    <property type="molecule type" value="Genomic_DNA"/>
</dbReference>
<evidence type="ECO:0000313" key="1">
    <source>
        <dbReference type="EMBL" id="MCP2332010.1"/>
    </source>
</evidence>
<gene>
    <name evidence="1" type="ORF">G443_002280</name>
</gene>
<reference evidence="1 2" key="1">
    <citation type="submission" date="2013-07" db="EMBL/GenBank/DDBJ databases">
        <authorList>
            <consortium name="DOE Joint Genome Institute"/>
            <person name="Reeve W."/>
            <person name="Huntemann M."/>
            <person name="Han J."/>
            <person name="Chen A."/>
            <person name="Kyrpides N."/>
            <person name="Mavromatis K."/>
            <person name="Markowitz V."/>
            <person name="Palaniappan K."/>
            <person name="Ivanova N."/>
            <person name="Schaumberg A."/>
            <person name="Pati A."/>
            <person name="Liolios K."/>
            <person name="Nordberg H.P."/>
            <person name="Cantor M.N."/>
            <person name="Hua S.X."/>
            <person name="Woyke T."/>
        </authorList>
    </citation>
    <scope>NUCLEOTIDE SEQUENCE [LARGE SCALE GENOMIC DNA]</scope>
    <source>
        <strain evidence="1 2">DSM 43889</strain>
    </source>
</reference>
<accession>A0ABT1JHM1</accession>
<organism evidence="1 2">
    <name type="scientific">Actinoalloteichus caeruleus DSM 43889</name>
    <dbReference type="NCBI Taxonomy" id="1120930"/>
    <lineage>
        <taxon>Bacteria</taxon>
        <taxon>Bacillati</taxon>
        <taxon>Actinomycetota</taxon>
        <taxon>Actinomycetes</taxon>
        <taxon>Pseudonocardiales</taxon>
        <taxon>Pseudonocardiaceae</taxon>
        <taxon>Actinoalloteichus</taxon>
        <taxon>Actinoalloteichus cyanogriseus</taxon>
    </lineage>
</organism>
<protein>
    <submittedName>
        <fullName evidence="1">Uncharacterized protein</fullName>
    </submittedName>
</protein>
<name>A0ABT1JHM1_ACTCY</name>